<dbReference type="InterPro" id="IPR001041">
    <property type="entry name" value="2Fe-2S_ferredoxin-type"/>
</dbReference>
<keyword evidence="1" id="KW-0004">4Fe-4S</keyword>
<feature type="domain" description="2Fe-2S ferredoxin-type" evidence="5">
    <location>
        <begin position="1"/>
        <end position="80"/>
    </location>
</feature>
<feature type="domain" description="4Fe-4S ferredoxin-type" evidence="6">
    <location>
        <begin position="153"/>
        <end position="183"/>
    </location>
</feature>
<dbReference type="Gene3D" id="3.10.20.740">
    <property type="match status" value="1"/>
</dbReference>
<dbReference type="Gene3D" id="3.30.70.20">
    <property type="match status" value="1"/>
</dbReference>
<keyword evidence="2" id="KW-0479">Metal-binding</keyword>
<gene>
    <name evidence="7" type="ORF">HYY20_11605</name>
</gene>
<dbReference type="AlphaFoldDB" id="A0A932CQC6"/>
<dbReference type="EMBL" id="JACPRF010000355">
    <property type="protein sequence ID" value="MBI2877518.1"/>
    <property type="molecule type" value="Genomic_DNA"/>
</dbReference>
<sequence length="249" mass="27306">MVSIRINGQPAQGEAGSTLLEVARNAGVSIPTLCHHEALPPLGSCRLCLVEISGGGRPGLVASCSYPVQEGLVVETHSARVLRARRLVVELLLARCPQVPRLQELAEELGVSASRFPAEEHDCILCGLCVRACQELGLSSIGFVNRGAEREVTTPFRKPSEVCLGCGVCAHICPVQTVEMEEEDHSRWMKSWNTRLPLQKCSSCGKYFSTEKQLLYLKERVALPEEVFQLCQTCRKKALLRNLAAIPSR</sequence>
<comment type="caution">
    <text evidence="7">The sequence shown here is derived from an EMBL/GenBank/DDBJ whole genome shotgun (WGS) entry which is preliminary data.</text>
</comment>
<name>A0A932CQC6_UNCTE</name>
<dbReference type="PANTHER" id="PTHR24960">
    <property type="entry name" value="PHOTOSYSTEM I IRON-SULFUR CENTER-RELATED"/>
    <property type="match status" value="1"/>
</dbReference>
<proteinExistence type="predicted"/>
<feature type="domain" description="4Fe-4S ferredoxin-type" evidence="6">
    <location>
        <begin position="114"/>
        <end position="143"/>
    </location>
</feature>
<dbReference type="GO" id="GO:0051539">
    <property type="term" value="F:4 iron, 4 sulfur cluster binding"/>
    <property type="evidence" value="ECO:0007669"/>
    <property type="project" value="UniProtKB-KW"/>
</dbReference>
<dbReference type="CDD" id="cd00207">
    <property type="entry name" value="fer2"/>
    <property type="match status" value="1"/>
</dbReference>
<dbReference type="GO" id="GO:0046872">
    <property type="term" value="F:metal ion binding"/>
    <property type="evidence" value="ECO:0007669"/>
    <property type="project" value="UniProtKB-KW"/>
</dbReference>
<keyword evidence="4" id="KW-0411">Iron-sulfur</keyword>
<accession>A0A932CQC6</accession>
<evidence type="ECO:0000256" key="3">
    <source>
        <dbReference type="ARBA" id="ARBA00023004"/>
    </source>
</evidence>
<dbReference type="PROSITE" id="PS51379">
    <property type="entry name" value="4FE4S_FER_2"/>
    <property type="match status" value="2"/>
</dbReference>
<dbReference type="SUPFAM" id="SSF54292">
    <property type="entry name" value="2Fe-2S ferredoxin-like"/>
    <property type="match status" value="1"/>
</dbReference>
<evidence type="ECO:0000259" key="5">
    <source>
        <dbReference type="PROSITE" id="PS51085"/>
    </source>
</evidence>
<dbReference type="Pfam" id="PF14697">
    <property type="entry name" value="Fer4_21"/>
    <property type="match status" value="1"/>
</dbReference>
<reference evidence="7" key="1">
    <citation type="submission" date="2020-07" db="EMBL/GenBank/DDBJ databases">
        <title>Huge and variable diversity of episymbiotic CPR bacteria and DPANN archaea in groundwater ecosystems.</title>
        <authorList>
            <person name="He C.Y."/>
            <person name="Keren R."/>
            <person name="Whittaker M."/>
            <person name="Farag I.F."/>
            <person name="Doudna J."/>
            <person name="Cate J.H.D."/>
            <person name="Banfield J.F."/>
        </authorList>
    </citation>
    <scope>NUCLEOTIDE SEQUENCE</scope>
    <source>
        <strain evidence="7">NC_groundwater_672_Ag_B-0.1um_62_36</strain>
    </source>
</reference>
<evidence type="ECO:0000256" key="4">
    <source>
        <dbReference type="ARBA" id="ARBA00023014"/>
    </source>
</evidence>
<dbReference type="PROSITE" id="PS51085">
    <property type="entry name" value="2FE2S_FER_2"/>
    <property type="match status" value="1"/>
</dbReference>
<keyword evidence="3" id="KW-0408">Iron</keyword>
<evidence type="ECO:0000256" key="1">
    <source>
        <dbReference type="ARBA" id="ARBA00022485"/>
    </source>
</evidence>
<protein>
    <submittedName>
        <fullName evidence="7">(2Fe-2S)-binding protein</fullName>
    </submittedName>
</protein>
<dbReference type="PANTHER" id="PTHR24960:SF84">
    <property type="entry name" value="HYDROGENASE SUBUNIT"/>
    <property type="match status" value="1"/>
</dbReference>
<dbReference type="Pfam" id="PF13510">
    <property type="entry name" value="Fer2_4"/>
    <property type="match status" value="1"/>
</dbReference>
<evidence type="ECO:0000313" key="8">
    <source>
        <dbReference type="Proteomes" id="UP000769766"/>
    </source>
</evidence>
<dbReference type="PROSITE" id="PS00198">
    <property type="entry name" value="4FE4S_FER_1"/>
    <property type="match status" value="1"/>
</dbReference>
<dbReference type="InterPro" id="IPR017900">
    <property type="entry name" value="4Fe4S_Fe_S_CS"/>
</dbReference>
<dbReference type="Proteomes" id="UP000769766">
    <property type="component" value="Unassembled WGS sequence"/>
</dbReference>
<dbReference type="InterPro" id="IPR017896">
    <property type="entry name" value="4Fe4S_Fe-S-bd"/>
</dbReference>
<evidence type="ECO:0000313" key="7">
    <source>
        <dbReference type="EMBL" id="MBI2877518.1"/>
    </source>
</evidence>
<dbReference type="SUPFAM" id="SSF54862">
    <property type="entry name" value="4Fe-4S ferredoxins"/>
    <property type="match status" value="1"/>
</dbReference>
<organism evidence="7 8">
    <name type="scientific">Tectimicrobiota bacterium</name>
    <dbReference type="NCBI Taxonomy" id="2528274"/>
    <lineage>
        <taxon>Bacteria</taxon>
        <taxon>Pseudomonadati</taxon>
        <taxon>Nitrospinota/Tectimicrobiota group</taxon>
        <taxon>Candidatus Tectimicrobiota</taxon>
    </lineage>
</organism>
<dbReference type="InterPro" id="IPR050157">
    <property type="entry name" value="PSI_iron-sulfur_center"/>
</dbReference>
<dbReference type="InterPro" id="IPR036010">
    <property type="entry name" value="2Fe-2S_ferredoxin-like_sf"/>
</dbReference>
<evidence type="ECO:0000259" key="6">
    <source>
        <dbReference type="PROSITE" id="PS51379"/>
    </source>
</evidence>
<evidence type="ECO:0000256" key="2">
    <source>
        <dbReference type="ARBA" id="ARBA00022723"/>
    </source>
</evidence>